<sequence>MNPAFPDPAAFWRLREAPLHAMSAAEFDVYYPQMAQWLGHEDATIRPAAVERLCMATFRGEPLRGADRDDAKALARLAWLLGEIETAALAHRDVLAAFLSELRWHGDDAPFRDPVVAWLDALSDDARFRVARDRITAAKVLVGGFGRGAEARPALVALLDDPSDYVRACAAHRLPETFDGEPFLPFLDWLREKEIERPGIFGPFWGGFAPDADDVPFERSTYLLDIVARRSGPEPDDMPFNGVDFYLHEVAGNSPAVVRRLMELGEYGTAIMTATEEHEPIEGMAEVLAELGEHENEALAGAAHMHLAMVYGIMHDHANPRVLRHWLEWQPGVDAFAVRQGNGEHWRDVVVLHPAQGAAPFDTATAWRLIDLALPPAVRGEEVRHKLTYEGMETLAFILGPNADHAFASGALVTLTGTPPMGPWERLTLIGRGLQKTWAPLDWA</sequence>
<dbReference type="Gene3D" id="1.25.10.10">
    <property type="entry name" value="Leucine-rich Repeat Variant"/>
    <property type="match status" value="1"/>
</dbReference>
<dbReference type="EMBL" id="BMCT01000005">
    <property type="protein sequence ID" value="GGF72446.1"/>
    <property type="molecule type" value="Genomic_DNA"/>
</dbReference>
<dbReference type="SUPFAM" id="SSF48371">
    <property type="entry name" value="ARM repeat"/>
    <property type="match status" value="1"/>
</dbReference>
<gene>
    <name evidence="1" type="ORF">GCM10007301_35330</name>
</gene>
<comment type="caution">
    <text evidence="1">The sequence shown here is derived from an EMBL/GenBank/DDBJ whole genome shotgun (WGS) entry which is preliminary data.</text>
</comment>
<proteinExistence type="predicted"/>
<dbReference type="InterPro" id="IPR016024">
    <property type="entry name" value="ARM-type_fold"/>
</dbReference>
<protein>
    <submittedName>
        <fullName evidence="1">Uncharacterized protein</fullName>
    </submittedName>
</protein>
<reference evidence="1" key="2">
    <citation type="submission" date="2020-09" db="EMBL/GenBank/DDBJ databases">
        <authorList>
            <person name="Sun Q."/>
            <person name="Sedlacek I."/>
        </authorList>
    </citation>
    <scope>NUCLEOTIDE SEQUENCE</scope>
    <source>
        <strain evidence="1">CCM 7897</strain>
    </source>
</reference>
<accession>A0A917FES1</accession>
<dbReference type="RefSeq" id="WP_188580957.1">
    <property type="nucleotide sequence ID" value="NZ_BMCT01000005.1"/>
</dbReference>
<dbReference type="InterPro" id="IPR011989">
    <property type="entry name" value="ARM-like"/>
</dbReference>
<dbReference type="Proteomes" id="UP000606044">
    <property type="component" value="Unassembled WGS sequence"/>
</dbReference>
<name>A0A917FES1_9HYPH</name>
<dbReference type="AlphaFoldDB" id="A0A917FES1"/>
<evidence type="ECO:0000313" key="2">
    <source>
        <dbReference type="Proteomes" id="UP000606044"/>
    </source>
</evidence>
<evidence type="ECO:0000313" key="1">
    <source>
        <dbReference type="EMBL" id="GGF72446.1"/>
    </source>
</evidence>
<reference evidence="1" key="1">
    <citation type="journal article" date="2014" name="Int. J. Syst. Evol. Microbiol.">
        <title>Complete genome sequence of Corynebacterium casei LMG S-19264T (=DSM 44701T), isolated from a smear-ripened cheese.</title>
        <authorList>
            <consortium name="US DOE Joint Genome Institute (JGI-PGF)"/>
            <person name="Walter F."/>
            <person name="Albersmeier A."/>
            <person name="Kalinowski J."/>
            <person name="Ruckert C."/>
        </authorList>
    </citation>
    <scope>NUCLEOTIDE SEQUENCE</scope>
    <source>
        <strain evidence="1">CCM 7897</strain>
    </source>
</reference>
<organism evidence="1 2">
    <name type="scientific">Azorhizobium oxalatiphilum</name>
    <dbReference type="NCBI Taxonomy" id="980631"/>
    <lineage>
        <taxon>Bacteria</taxon>
        <taxon>Pseudomonadati</taxon>
        <taxon>Pseudomonadota</taxon>
        <taxon>Alphaproteobacteria</taxon>
        <taxon>Hyphomicrobiales</taxon>
        <taxon>Xanthobacteraceae</taxon>
        <taxon>Azorhizobium</taxon>
    </lineage>
</organism>
<keyword evidence="2" id="KW-1185">Reference proteome</keyword>